<comment type="caution">
    <text evidence="1">The sequence shown here is derived from an EMBL/GenBank/DDBJ whole genome shotgun (WGS) entry which is preliminary data.</text>
</comment>
<reference evidence="1 2" key="1">
    <citation type="submission" date="2023-11" db="EMBL/GenBank/DDBJ databases">
        <title>Halocaridina rubra genome assembly.</title>
        <authorList>
            <person name="Smith C."/>
        </authorList>
    </citation>
    <scope>NUCLEOTIDE SEQUENCE [LARGE SCALE GENOMIC DNA]</scope>
    <source>
        <strain evidence="1">EP-1</strain>
        <tissue evidence="1">Whole</tissue>
    </source>
</reference>
<name>A0AAN8XBZ0_HALRR</name>
<keyword evidence="2" id="KW-1185">Reference proteome</keyword>
<proteinExistence type="predicted"/>
<dbReference type="AlphaFoldDB" id="A0AAN8XBZ0"/>
<organism evidence="1 2">
    <name type="scientific">Halocaridina rubra</name>
    <name type="common">Hawaiian red shrimp</name>
    <dbReference type="NCBI Taxonomy" id="373956"/>
    <lineage>
        <taxon>Eukaryota</taxon>
        <taxon>Metazoa</taxon>
        <taxon>Ecdysozoa</taxon>
        <taxon>Arthropoda</taxon>
        <taxon>Crustacea</taxon>
        <taxon>Multicrustacea</taxon>
        <taxon>Malacostraca</taxon>
        <taxon>Eumalacostraca</taxon>
        <taxon>Eucarida</taxon>
        <taxon>Decapoda</taxon>
        <taxon>Pleocyemata</taxon>
        <taxon>Caridea</taxon>
        <taxon>Atyoidea</taxon>
        <taxon>Atyidae</taxon>
        <taxon>Halocaridina</taxon>
    </lineage>
</organism>
<sequence length="55" mass="6131">MDGDGRRRVRAWGLRLNAHPNVLGSGFELPIVTSRLVHSASGLPQPEEYRKFSAK</sequence>
<gene>
    <name evidence="1" type="ORF">SK128_001564</name>
</gene>
<protein>
    <submittedName>
        <fullName evidence="1">Uncharacterized protein</fullName>
    </submittedName>
</protein>
<dbReference type="EMBL" id="JAXCGZ010009852">
    <property type="protein sequence ID" value="KAK7076100.1"/>
    <property type="molecule type" value="Genomic_DNA"/>
</dbReference>
<evidence type="ECO:0000313" key="1">
    <source>
        <dbReference type="EMBL" id="KAK7076100.1"/>
    </source>
</evidence>
<evidence type="ECO:0000313" key="2">
    <source>
        <dbReference type="Proteomes" id="UP001381693"/>
    </source>
</evidence>
<accession>A0AAN8XBZ0</accession>
<dbReference type="Proteomes" id="UP001381693">
    <property type="component" value="Unassembled WGS sequence"/>
</dbReference>
<feature type="non-terminal residue" evidence="1">
    <location>
        <position position="55"/>
    </location>
</feature>